<keyword evidence="1" id="KW-0560">Oxidoreductase</keyword>
<dbReference type="InterPro" id="IPR008927">
    <property type="entry name" value="6-PGluconate_DH-like_C_sf"/>
</dbReference>
<dbReference type="Pfam" id="PF14833">
    <property type="entry name" value="NAD_binding_11"/>
    <property type="match status" value="1"/>
</dbReference>
<dbReference type="Gene3D" id="3.40.50.720">
    <property type="entry name" value="NAD(P)-binding Rossmann-like Domain"/>
    <property type="match status" value="1"/>
</dbReference>
<protein>
    <submittedName>
        <fullName evidence="6">NAD(P)-dependent oxidoreductase</fullName>
    </submittedName>
</protein>
<proteinExistence type="predicted"/>
<evidence type="ECO:0000256" key="3">
    <source>
        <dbReference type="PIRSR" id="PIRSR000103-1"/>
    </source>
</evidence>
<dbReference type="GO" id="GO:0016491">
    <property type="term" value="F:oxidoreductase activity"/>
    <property type="evidence" value="ECO:0007669"/>
    <property type="project" value="UniProtKB-KW"/>
</dbReference>
<dbReference type="Pfam" id="PF03446">
    <property type="entry name" value="NAD_binding_2"/>
    <property type="match status" value="1"/>
</dbReference>
<dbReference type="RefSeq" id="WP_212687692.1">
    <property type="nucleotide sequence ID" value="NZ_JAGSPN010000006.1"/>
</dbReference>
<evidence type="ECO:0000313" key="7">
    <source>
        <dbReference type="Proteomes" id="UP000680067"/>
    </source>
</evidence>
<dbReference type="AlphaFoldDB" id="A0A941DLV9"/>
<gene>
    <name evidence="6" type="ORF">KDM89_09385</name>
</gene>
<feature type="domain" description="3-hydroxyisobutyrate dehydrogenase-like NAD-binding" evidence="5">
    <location>
        <begin position="171"/>
        <end position="287"/>
    </location>
</feature>
<dbReference type="SUPFAM" id="SSF51735">
    <property type="entry name" value="NAD(P)-binding Rossmann-fold domains"/>
    <property type="match status" value="1"/>
</dbReference>
<dbReference type="InterPro" id="IPR029154">
    <property type="entry name" value="HIBADH-like_NADP-bd"/>
</dbReference>
<dbReference type="SUPFAM" id="SSF48179">
    <property type="entry name" value="6-phosphogluconate dehydrogenase C-terminal domain-like"/>
    <property type="match status" value="1"/>
</dbReference>
<keyword evidence="7" id="KW-1185">Reference proteome</keyword>
<dbReference type="InterPro" id="IPR036291">
    <property type="entry name" value="NAD(P)-bd_dom_sf"/>
</dbReference>
<dbReference type="PANTHER" id="PTHR43060">
    <property type="entry name" value="3-HYDROXYISOBUTYRATE DEHYDROGENASE-LIKE 1, MITOCHONDRIAL-RELATED"/>
    <property type="match status" value="1"/>
</dbReference>
<comment type="caution">
    <text evidence="6">The sequence shown here is derived from an EMBL/GenBank/DDBJ whole genome shotgun (WGS) entry which is preliminary data.</text>
</comment>
<reference evidence="6" key="1">
    <citation type="submission" date="2021-04" db="EMBL/GenBank/DDBJ databases">
        <title>novel species isolated from subtropical streams in China.</title>
        <authorList>
            <person name="Lu H."/>
        </authorList>
    </citation>
    <scope>NUCLEOTIDE SEQUENCE</scope>
    <source>
        <strain evidence="6">LFS511W</strain>
    </source>
</reference>
<organism evidence="6 7">
    <name type="scientific">Undibacterium luofuense</name>
    <dbReference type="NCBI Taxonomy" id="2828733"/>
    <lineage>
        <taxon>Bacteria</taxon>
        <taxon>Pseudomonadati</taxon>
        <taxon>Pseudomonadota</taxon>
        <taxon>Betaproteobacteria</taxon>
        <taxon>Burkholderiales</taxon>
        <taxon>Oxalobacteraceae</taxon>
        <taxon>Undibacterium</taxon>
    </lineage>
</organism>
<dbReference type="Proteomes" id="UP000680067">
    <property type="component" value="Unassembled WGS sequence"/>
</dbReference>
<accession>A0A941DLV9</accession>
<keyword evidence="2" id="KW-0520">NAD</keyword>
<dbReference type="EMBL" id="JAGSPN010000006">
    <property type="protein sequence ID" value="MBR7782355.1"/>
    <property type="molecule type" value="Genomic_DNA"/>
</dbReference>
<evidence type="ECO:0000259" key="4">
    <source>
        <dbReference type="Pfam" id="PF03446"/>
    </source>
</evidence>
<sequence>MENAQSLPAIGFIGTGLMGAPMARRLAIHGYSVRAWNRTYTKAAALQEYGVGAVSMPETLVSDQDWQAQVLITMLDAGPAVLEIVHGLLPYLHPGMVLIDMSSTKQSEAVEIAAMLRNAGVQMLDCPVSGGVIGAEHGTLALMAGGDAEVFARMKSLLSVFGRPVRVGGHGSGQLAKLCNQLIVGGTIEIVAEALLLAQAGGADPAAVRAALRGGFAESRILEVHGQRMLDRSFLPGGKVRTQHKDMQNILAAAEDAGVALPVTEMVSDIFAKLLQHQPDADHSAAILELEQRNSAHRLGNGPTLLP</sequence>
<dbReference type="InterPro" id="IPR015815">
    <property type="entry name" value="HIBADH-related"/>
</dbReference>
<evidence type="ECO:0000259" key="5">
    <source>
        <dbReference type="Pfam" id="PF14833"/>
    </source>
</evidence>
<dbReference type="InterPro" id="IPR006115">
    <property type="entry name" value="6PGDH_NADP-bd"/>
</dbReference>
<dbReference type="Gene3D" id="1.10.1040.10">
    <property type="entry name" value="N-(1-d-carboxylethyl)-l-norvaline Dehydrogenase, domain 2"/>
    <property type="match status" value="1"/>
</dbReference>
<evidence type="ECO:0000313" key="6">
    <source>
        <dbReference type="EMBL" id="MBR7782355.1"/>
    </source>
</evidence>
<dbReference type="InterPro" id="IPR013328">
    <property type="entry name" value="6PGD_dom2"/>
</dbReference>
<feature type="active site" evidence="3">
    <location>
        <position position="177"/>
    </location>
</feature>
<evidence type="ECO:0000256" key="2">
    <source>
        <dbReference type="ARBA" id="ARBA00023027"/>
    </source>
</evidence>
<evidence type="ECO:0000256" key="1">
    <source>
        <dbReference type="ARBA" id="ARBA00023002"/>
    </source>
</evidence>
<name>A0A941DLV9_9BURK</name>
<dbReference type="PIRSF" id="PIRSF000103">
    <property type="entry name" value="HIBADH"/>
    <property type="match status" value="1"/>
</dbReference>
<dbReference type="PANTHER" id="PTHR43060:SF15">
    <property type="entry name" value="3-HYDROXYISOBUTYRATE DEHYDROGENASE-LIKE 1, MITOCHONDRIAL-RELATED"/>
    <property type="match status" value="1"/>
</dbReference>
<dbReference type="GO" id="GO:0051287">
    <property type="term" value="F:NAD binding"/>
    <property type="evidence" value="ECO:0007669"/>
    <property type="project" value="InterPro"/>
</dbReference>
<feature type="domain" description="6-phosphogluconate dehydrogenase NADP-binding" evidence="4">
    <location>
        <begin position="10"/>
        <end position="166"/>
    </location>
</feature>
<dbReference type="GO" id="GO:0050661">
    <property type="term" value="F:NADP binding"/>
    <property type="evidence" value="ECO:0007669"/>
    <property type="project" value="InterPro"/>
</dbReference>